<dbReference type="PANTHER" id="PTHR30069:SF29">
    <property type="entry name" value="HEMOGLOBIN AND HEMOGLOBIN-HAPTOGLOBIN-BINDING PROTEIN 1-RELATED"/>
    <property type="match status" value="1"/>
</dbReference>
<proteinExistence type="predicted"/>
<dbReference type="Proteomes" id="UP000223913">
    <property type="component" value="Unassembled WGS sequence"/>
</dbReference>
<evidence type="ECO:0000256" key="2">
    <source>
        <dbReference type="ARBA" id="ARBA00022448"/>
    </source>
</evidence>
<dbReference type="Gene3D" id="2.170.130.10">
    <property type="entry name" value="TonB-dependent receptor, plug domain"/>
    <property type="match status" value="1"/>
</dbReference>
<keyword evidence="6" id="KW-0472">Membrane</keyword>
<dbReference type="GO" id="GO:0015344">
    <property type="term" value="F:siderophore uptake transmembrane transporter activity"/>
    <property type="evidence" value="ECO:0007669"/>
    <property type="project" value="TreeGrafter"/>
</dbReference>
<comment type="caution">
    <text evidence="9">The sequence shown here is derived from an EMBL/GenBank/DDBJ whole genome shotgun (WGS) entry which is preliminary data.</text>
</comment>
<dbReference type="Pfam" id="PF13715">
    <property type="entry name" value="CarbopepD_reg_2"/>
    <property type="match status" value="1"/>
</dbReference>
<accession>A0A2D0MYU2</accession>
<evidence type="ECO:0000256" key="5">
    <source>
        <dbReference type="ARBA" id="ARBA00022729"/>
    </source>
</evidence>
<evidence type="ECO:0000256" key="4">
    <source>
        <dbReference type="ARBA" id="ARBA00022692"/>
    </source>
</evidence>
<dbReference type="SUPFAM" id="SSF56935">
    <property type="entry name" value="Porins"/>
    <property type="match status" value="1"/>
</dbReference>
<dbReference type="Gene3D" id="2.40.170.20">
    <property type="entry name" value="TonB-dependent receptor, beta-barrel domain"/>
    <property type="match status" value="1"/>
</dbReference>
<dbReference type="Gene3D" id="2.60.40.1120">
    <property type="entry name" value="Carboxypeptidase-like, regulatory domain"/>
    <property type="match status" value="1"/>
</dbReference>
<evidence type="ECO:0000256" key="6">
    <source>
        <dbReference type="ARBA" id="ARBA00023136"/>
    </source>
</evidence>
<dbReference type="SUPFAM" id="SSF49464">
    <property type="entry name" value="Carboxypeptidase regulatory domain-like"/>
    <property type="match status" value="1"/>
</dbReference>
<dbReference type="InterPro" id="IPR008969">
    <property type="entry name" value="CarboxyPept-like_regulatory"/>
</dbReference>
<keyword evidence="7" id="KW-0998">Cell outer membrane</keyword>
<evidence type="ECO:0000259" key="8">
    <source>
        <dbReference type="Pfam" id="PF07715"/>
    </source>
</evidence>
<dbReference type="PANTHER" id="PTHR30069">
    <property type="entry name" value="TONB-DEPENDENT OUTER MEMBRANE RECEPTOR"/>
    <property type="match status" value="1"/>
</dbReference>
<dbReference type="GO" id="GO:0044718">
    <property type="term" value="P:siderophore transmembrane transport"/>
    <property type="evidence" value="ECO:0007669"/>
    <property type="project" value="TreeGrafter"/>
</dbReference>
<evidence type="ECO:0000256" key="3">
    <source>
        <dbReference type="ARBA" id="ARBA00022452"/>
    </source>
</evidence>
<evidence type="ECO:0000256" key="7">
    <source>
        <dbReference type="ARBA" id="ARBA00023237"/>
    </source>
</evidence>
<protein>
    <recommendedName>
        <fullName evidence="8">TonB-dependent receptor plug domain-containing protein</fullName>
    </recommendedName>
</protein>
<keyword evidence="10" id="KW-1185">Reference proteome</keyword>
<keyword evidence="3" id="KW-1134">Transmembrane beta strand</keyword>
<keyword evidence="4" id="KW-0812">Transmembrane</keyword>
<dbReference type="GO" id="GO:0009279">
    <property type="term" value="C:cell outer membrane"/>
    <property type="evidence" value="ECO:0007669"/>
    <property type="project" value="UniProtKB-SubCell"/>
</dbReference>
<dbReference type="OrthoDB" id="9803050at2"/>
<dbReference type="RefSeq" id="WP_099155343.1">
    <property type="nucleotide sequence ID" value="NZ_PDUD01000058.1"/>
</dbReference>
<evidence type="ECO:0000256" key="1">
    <source>
        <dbReference type="ARBA" id="ARBA00004571"/>
    </source>
</evidence>
<gene>
    <name evidence="9" type="ORF">CRP01_38050</name>
</gene>
<dbReference type="Pfam" id="PF07715">
    <property type="entry name" value="Plug"/>
    <property type="match status" value="1"/>
</dbReference>
<dbReference type="EMBL" id="PDUD01000058">
    <property type="protein sequence ID" value="PHN01286.1"/>
    <property type="molecule type" value="Genomic_DNA"/>
</dbReference>
<dbReference type="InterPro" id="IPR037066">
    <property type="entry name" value="Plug_dom_sf"/>
</dbReference>
<dbReference type="InterPro" id="IPR036942">
    <property type="entry name" value="Beta-barrel_TonB_sf"/>
</dbReference>
<organism evidence="9 10">
    <name type="scientific">Flavilitoribacter nigricans (strain ATCC 23147 / DSM 23189 / NBRC 102662 / NCIMB 1420 / SS-2)</name>
    <name type="common">Lewinella nigricans</name>
    <dbReference type="NCBI Taxonomy" id="1122177"/>
    <lineage>
        <taxon>Bacteria</taxon>
        <taxon>Pseudomonadati</taxon>
        <taxon>Bacteroidota</taxon>
        <taxon>Saprospiria</taxon>
        <taxon>Saprospirales</taxon>
        <taxon>Lewinellaceae</taxon>
        <taxon>Flavilitoribacter</taxon>
    </lineage>
</organism>
<dbReference type="InterPro" id="IPR039426">
    <property type="entry name" value="TonB-dep_rcpt-like"/>
</dbReference>
<evidence type="ECO:0000313" key="9">
    <source>
        <dbReference type="EMBL" id="PHN01286.1"/>
    </source>
</evidence>
<keyword evidence="5" id="KW-0732">Signal</keyword>
<dbReference type="AlphaFoldDB" id="A0A2D0MYU2"/>
<evidence type="ECO:0000313" key="10">
    <source>
        <dbReference type="Proteomes" id="UP000223913"/>
    </source>
</evidence>
<name>A0A2D0MYU2_FLAN2</name>
<keyword evidence="2" id="KW-0813">Transport</keyword>
<comment type="subcellular location">
    <subcellularLocation>
        <location evidence="1">Cell outer membrane</location>
        <topology evidence="1">Multi-pass membrane protein</topology>
    </subcellularLocation>
</comment>
<dbReference type="InterPro" id="IPR012910">
    <property type="entry name" value="Plug_dom"/>
</dbReference>
<feature type="domain" description="TonB-dependent receptor plug" evidence="8">
    <location>
        <begin position="139"/>
        <end position="217"/>
    </location>
</feature>
<sequence length="787" mass="88816">MKPLLSVICWLIPLVLYAQASYTISGYVEDAESGEKLIAANVYDEKSGQGVVTNTYGFFSLTLPADSITLTVSYIGYSSRTIPVQLTANRELIVALSPSVSLEVVEVSSDRFEKIEESSQMSRIEVPVEQIKRIPALLGEVDILKTLQLLPGVQSGGEGQTGLYVRGGSPDQNLILLDGVPIYNASHLLGIFSVFNADAIRNVTLTKGGFPARYGGRLSSVLEINMKEGNLQEFHGEGSIGLITSKLTLEAPIVKGKTSFLISGRRTYADLIFSPIIKATAAEDQEVSLRLFFYDLNAKVQHKINNKHRLFASTYLGSDVFSNDIEDELNRITGGIDWGNLVSSLRWNYQITPKLFANTTLTYSNYEIDILAGYEYLDDEEPERFAAKYFSGIEDVGTRVDLDYIPSPRHYIRMGASATAHRYRPGALSFKADFADEFNLDTLIGSKTAYSTEYSAYVEDDLQLGALKANIGLHASAFKVDRQWYSSIQPRLSLRYLLHDHLSLKASFSTMTQYINLLTSESFSLPTDLWVPSTARIRPQQAWQAALGAARTLQDKFEVSVEAYYKKMSNVLSYKEGASFLFGYDSDWQDKVTQGQGEAYGLEFFFQKKKGRTTGWLGYTLSWNHRQFDDINSGQSYPFRYDRRHDISLVVNHDLSDKVKFSAAWVYGTGNAISLNTFRYPRQANKFTFDGRTSVWFREIEAGTGKNAFRMTDYHRLDLSVAFHKQKRHWERTWTIGLYNAYYHRNPYFVVVTEDSGSDPLSELERRKFQEISILPIIPSVSYGFKF</sequence>
<reference evidence="9 10" key="1">
    <citation type="submission" date="2017-10" db="EMBL/GenBank/DDBJ databases">
        <title>The draft genome sequence of Lewinella nigricans NBRC 102662.</title>
        <authorList>
            <person name="Wang K."/>
        </authorList>
    </citation>
    <scope>NUCLEOTIDE SEQUENCE [LARGE SCALE GENOMIC DNA]</scope>
    <source>
        <strain evidence="9 10">NBRC 102662</strain>
    </source>
</reference>